<dbReference type="InterPro" id="IPR000276">
    <property type="entry name" value="GPCR_Rhodpsn"/>
</dbReference>
<keyword evidence="5" id="KW-0807">Transducer</keyword>
<keyword evidence="5" id="KW-0675">Receptor</keyword>
<keyword evidence="3" id="KW-1133">Transmembrane helix</keyword>
<dbReference type="Pfam" id="PF00001">
    <property type="entry name" value="7tm_1"/>
    <property type="match status" value="1"/>
</dbReference>
<organism evidence="7">
    <name type="scientific">Magallana gigas</name>
    <name type="common">Pacific oyster</name>
    <name type="synonym">Crassostrea gigas</name>
    <dbReference type="NCBI Taxonomy" id="29159"/>
    <lineage>
        <taxon>Eukaryota</taxon>
        <taxon>Metazoa</taxon>
        <taxon>Spiralia</taxon>
        <taxon>Lophotrochozoa</taxon>
        <taxon>Mollusca</taxon>
        <taxon>Bivalvia</taxon>
        <taxon>Autobranchia</taxon>
        <taxon>Pteriomorphia</taxon>
        <taxon>Ostreida</taxon>
        <taxon>Ostreoidea</taxon>
        <taxon>Ostreidae</taxon>
        <taxon>Magallana</taxon>
    </lineage>
</organism>
<dbReference type="GO" id="GO:0016020">
    <property type="term" value="C:membrane"/>
    <property type="evidence" value="ECO:0007669"/>
    <property type="project" value="UniProtKB-SubCell"/>
</dbReference>
<proteinExistence type="inferred from homology"/>
<gene>
    <name evidence="7" type="ORF">CGI_10015631</name>
</gene>
<dbReference type="HOGENOM" id="CLU_512157_0_0_1"/>
<dbReference type="PANTHER" id="PTHR10824:SF4">
    <property type="entry name" value="ACYL-COENZYME A THIOESTERASE 1-LIKE"/>
    <property type="match status" value="1"/>
</dbReference>
<keyword evidence="5" id="KW-0297">G-protein coupled receptor</keyword>
<dbReference type="AlphaFoldDB" id="K1PMD1"/>
<dbReference type="PROSITE" id="PS50262">
    <property type="entry name" value="G_PROTEIN_RECEP_F1_2"/>
    <property type="match status" value="1"/>
</dbReference>
<dbReference type="PRINTS" id="PR00237">
    <property type="entry name" value="GPCRRHODOPSN"/>
</dbReference>
<evidence type="ECO:0000313" key="7">
    <source>
        <dbReference type="EMBL" id="EKC25147.1"/>
    </source>
</evidence>
<dbReference type="PROSITE" id="PS00237">
    <property type="entry name" value="G_PROTEIN_RECEP_F1_1"/>
    <property type="match status" value="1"/>
</dbReference>
<dbReference type="InterPro" id="IPR006862">
    <property type="entry name" value="Thio_Ohase/aa_AcTrfase"/>
</dbReference>
<comment type="similarity">
    <text evidence="5">Belongs to the G-protein coupled receptor 1 family.</text>
</comment>
<keyword evidence="4" id="KW-0472">Membrane</keyword>
<evidence type="ECO:0000256" key="2">
    <source>
        <dbReference type="ARBA" id="ARBA00022692"/>
    </source>
</evidence>
<feature type="domain" description="G-protein coupled receptors family 1 profile" evidence="6">
    <location>
        <begin position="29"/>
        <end position="268"/>
    </location>
</feature>
<evidence type="ECO:0000259" key="6">
    <source>
        <dbReference type="PROSITE" id="PS50262"/>
    </source>
</evidence>
<dbReference type="InterPro" id="IPR017452">
    <property type="entry name" value="GPCR_Rhodpsn_7TM"/>
</dbReference>
<dbReference type="InParanoid" id="K1PMD1"/>
<dbReference type="GO" id="GO:0016746">
    <property type="term" value="F:acyltransferase activity"/>
    <property type="evidence" value="ECO:0007669"/>
    <property type="project" value="UniProtKB-KW"/>
</dbReference>
<evidence type="ECO:0000256" key="3">
    <source>
        <dbReference type="ARBA" id="ARBA00022989"/>
    </source>
</evidence>
<dbReference type="Gene3D" id="3.40.50.1820">
    <property type="entry name" value="alpha/beta hydrolase"/>
    <property type="match status" value="1"/>
</dbReference>
<keyword evidence="7" id="KW-0012">Acyltransferase</keyword>
<dbReference type="Gene3D" id="2.60.40.2240">
    <property type="entry name" value="Acyl-CoA thioester hydrolase/BAAT N-terminal domain"/>
    <property type="match status" value="1"/>
</dbReference>
<sequence>MSWEGFSKPNKVVLGDTIQIPIGIVITSANLLSFVALYRCSRLSFQIRILAINLCVSDILIGVSMVLPARIYYINNCLYKKYIASAFLVVSSLTITMINLDRCLAIHYGIRYYTYMSKKVLTSICVAFWVLSMVLSYLMYFNPNSEFGVSCQPIMYVPKNSVTIAVSVFLVLNIASNVVMFTYLVRAVRKSLHVYHYRYGHVTDKYRDQQTIVIQKLVVITGCFIACSLPYMITTFPILGSDIPSRKRAHIVTSIIFTMNSAINPFLYVWRLQETRYQMKRLLCFWNRSYTEKLEQRNKADTATYSFTIMPGVRISVDPQEALIDEEVDIRLEGLPPNERVTIKASVKEGGIPMSSYGCYTATERGIVSVRDQASLEGTYTGVEPMGLFWSLKWEPSYTRRGRMIKYDVDTPLIVTLFVIDGHYSWKNLFDPSIKPLAMIEVRRRYKHKSIRRIEVKHGSTRGSLFIPPGHGPFPGVIDIMGATGGLLHYRGALLASKGFVVLCLSYYKYEDLPKKPEDITFDYFIVRTTFS</sequence>
<dbReference type="PANTHER" id="PTHR10824">
    <property type="entry name" value="ACYL-COENZYME A THIOESTERASE-RELATED"/>
    <property type="match status" value="1"/>
</dbReference>
<dbReference type="GO" id="GO:0006637">
    <property type="term" value="P:acyl-CoA metabolic process"/>
    <property type="evidence" value="ECO:0007669"/>
    <property type="project" value="TreeGrafter"/>
</dbReference>
<dbReference type="InterPro" id="IPR042490">
    <property type="entry name" value="Thio_Ohase/BAAT_N"/>
</dbReference>
<dbReference type="InterPro" id="IPR029058">
    <property type="entry name" value="AB_hydrolase_fold"/>
</dbReference>
<dbReference type="EMBL" id="JH817970">
    <property type="protein sequence ID" value="EKC25147.1"/>
    <property type="molecule type" value="Genomic_DNA"/>
</dbReference>
<evidence type="ECO:0000256" key="5">
    <source>
        <dbReference type="RuleBase" id="RU000688"/>
    </source>
</evidence>
<keyword evidence="2 5" id="KW-0812">Transmembrane</keyword>
<dbReference type="SUPFAM" id="SSF81321">
    <property type="entry name" value="Family A G protein-coupled receptor-like"/>
    <property type="match status" value="1"/>
</dbReference>
<dbReference type="GO" id="GO:0006631">
    <property type="term" value="P:fatty acid metabolic process"/>
    <property type="evidence" value="ECO:0007669"/>
    <property type="project" value="TreeGrafter"/>
</dbReference>
<dbReference type="Pfam" id="PF04775">
    <property type="entry name" value="Bile_Hydr_Trans"/>
    <property type="match status" value="1"/>
</dbReference>
<dbReference type="GO" id="GO:0047617">
    <property type="term" value="F:fatty acyl-CoA hydrolase activity"/>
    <property type="evidence" value="ECO:0007669"/>
    <property type="project" value="TreeGrafter"/>
</dbReference>
<dbReference type="CDD" id="cd00637">
    <property type="entry name" value="7tm_classA_rhodopsin-like"/>
    <property type="match status" value="1"/>
</dbReference>
<accession>K1PMD1</accession>
<dbReference type="GO" id="GO:0004930">
    <property type="term" value="F:G protein-coupled receptor activity"/>
    <property type="evidence" value="ECO:0007669"/>
    <property type="project" value="UniProtKB-KW"/>
</dbReference>
<comment type="subcellular location">
    <subcellularLocation>
        <location evidence="1">Membrane</location>
    </subcellularLocation>
</comment>
<evidence type="ECO:0000256" key="4">
    <source>
        <dbReference type="ARBA" id="ARBA00023136"/>
    </source>
</evidence>
<dbReference type="SUPFAM" id="SSF53474">
    <property type="entry name" value="alpha/beta-Hydrolases"/>
    <property type="match status" value="1"/>
</dbReference>
<keyword evidence="7" id="KW-0808">Transferase</keyword>
<reference evidence="7" key="1">
    <citation type="journal article" date="2012" name="Nature">
        <title>The oyster genome reveals stress adaptation and complexity of shell formation.</title>
        <authorList>
            <person name="Zhang G."/>
            <person name="Fang X."/>
            <person name="Guo X."/>
            <person name="Li L."/>
            <person name="Luo R."/>
            <person name="Xu F."/>
            <person name="Yang P."/>
            <person name="Zhang L."/>
            <person name="Wang X."/>
            <person name="Qi H."/>
            <person name="Xiong Z."/>
            <person name="Que H."/>
            <person name="Xie Y."/>
            <person name="Holland P.W."/>
            <person name="Paps J."/>
            <person name="Zhu Y."/>
            <person name="Wu F."/>
            <person name="Chen Y."/>
            <person name="Wang J."/>
            <person name="Peng C."/>
            <person name="Meng J."/>
            <person name="Yang L."/>
            <person name="Liu J."/>
            <person name="Wen B."/>
            <person name="Zhang N."/>
            <person name="Huang Z."/>
            <person name="Zhu Q."/>
            <person name="Feng Y."/>
            <person name="Mount A."/>
            <person name="Hedgecock D."/>
            <person name="Xu Z."/>
            <person name="Liu Y."/>
            <person name="Domazet-Loso T."/>
            <person name="Du Y."/>
            <person name="Sun X."/>
            <person name="Zhang S."/>
            <person name="Liu B."/>
            <person name="Cheng P."/>
            <person name="Jiang X."/>
            <person name="Li J."/>
            <person name="Fan D."/>
            <person name="Wang W."/>
            <person name="Fu W."/>
            <person name="Wang T."/>
            <person name="Wang B."/>
            <person name="Zhang J."/>
            <person name="Peng Z."/>
            <person name="Li Y."/>
            <person name="Li N."/>
            <person name="Wang J."/>
            <person name="Chen M."/>
            <person name="He Y."/>
            <person name="Tan F."/>
            <person name="Song X."/>
            <person name="Zheng Q."/>
            <person name="Huang R."/>
            <person name="Yang H."/>
            <person name="Du X."/>
            <person name="Chen L."/>
            <person name="Yang M."/>
            <person name="Gaffney P.M."/>
            <person name="Wang S."/>
            <person name="Luo L."/>
            <person name="She Z."/>
            <person name="Ming Y."/>
            <person name="Huang W."/>
            <person name="Zhang S."/>
            <person name="Huang B."/>
            <person name="Zhang Y."/>
            <person name="Qu T."/>
            <person name="Ni P."/>
            <person name="Miao G."/>
            <person name="Wang J."/>
            <person name="Wang Q."/>
            <person name="Steinberg C.E."/>
            <person name="Wang H."/>
            <person name="Li N."/>
            <person name="Qian L."/>
            <person name="Zhang G."/>
            <person name="Li Y."/>
            <person name="Yang H."/>
            <person name="Liu X."/>
            <person name="Wang J."/>
            <person name="Yin Y."/>
            <person name="Wang J."/>
        </authorList>
    </citation>
    <scope>NUCLEOTIDE SEQUENCE [LARGE SCALE GENOMIC DNA]</scope>
    <source>
        <strain evidence="7">05x7-T-G4-1.051#20</strain>
    </source>
</reference>
<dbReference type="Gene3D" id="1.20.1070.10">
    <property type="entry name" value="Rhodopsin 7-helix transmembrane proteins"/>
    <property type="match status" value="1"/>
</dbReference>
<evidence type="ECO:0000256" key="1">
    <source>
        <dbReference type="ARBA" id="ARBA00004370"/>
    </source>
</evidence>
<name>K1PMD1_MAGGI</name>
<protein>
    <submittedName>
        <fullName evidence="7">Acyl-coenzyme A amino acid N-acyltransferase 2</fullName>
    </submittedName>
</protein>